<comment type="caution">
    <text evidence="2">The sequence shown here is derived from an EMBL/GenBank/DDBJ whole genome shotgun (WGS) entry which is preliminary data.</text>
</comment>
<feature type="transmembrane region" description="Helical" evidence="1">
    <location>
        <begin position="129"/>
        <end position="151"/>
    </location>
</feature>
<name>A0ABX3G4K7_9ACTN</name>
<evidence type="ECO:0000256" key="1">
    <source>
        <dbReference type="SAM" id="Phobius"/>
    </source>
</evidence>
<feature type="transmembrane region" description="Helical" evidence="1">
    <location>
        <begin position="12"/>
        <end position="33"/>
    </location>
</feature>
<organism evidence="2 3">
    <name type="scientific">Streptomyces amritsarensis</name>
    <dbReference type="NCBI Taxonomy" id="681158"/>
    <lineage>
        <taxon>Bacteria</taxon>
        <taxon>Bacillati</taxon>
        <taxon>Actinomycetota</taxon>
        <taxon>Actinomycetes</taxon>
        <taxon>Kitasatosporales</taxon>
        <taxon>Streptomycetaceae</taxon>
        <taxon>Streptomyces</taxon>
    </lineage>
</organism>
<protein>
    <recommendedName>
        <fullName evidence="4">Integral membrane protein</fullName>
    </recommendedName>
</protein>
<evidence type="ECO:0000313" key="2">
    <source>
        <dbReference type="EMBL" id="OLZ65455.1"/>
    </source>
</evidence>
<keyword evidence="1" id="KW-0472">Membrane</keyword>
<proteinExistence type="predicted"/>
<keyword evidence="3" id="KW-1185">Reference proteome</keyword>
<dbReference type="Proteomes" id="UP000187151">
    <property type="component" value="Unassembled WGS sequence"/>
</dbReference>
<keyword evidence="1" id="KW-1133">Transmembrane helix</keyword>
<feature type="transmembrane region" description="Helical" evidence="1">
    <location>
        <begin position="53"/>
        <end position="72"/>
    </location>
</feature>
<sequence>MFGPRLRKAALTAHVTASLGWFGSVAAFLALALAGLTSSSPETVRAAYVAMEVVGWFVIVPLSIATLVTGVVQSLGTVWGLMRHYWVIAKLLITVVATVLLLVHMQPVGHLADAARAALVGGELEGMRIQLVADAGAAIVVLLTAAGLSVFKPRGMTRYGIRRRRREQGPGMPASV</sequence>
<reference evidence="2 3" key="1">
    <citation type="submission" date="2016-01" db="EMBL/GenBank/DDBJ databases">
        <title>Streptomyces amritsarensis strain MTCC 11845 genome sequencing and assembly.</title>
        <authorList>
            <person name="Sharma D."/>
            <person name="Nair G.R."/>
            <person name="Kaur G."/>
            <person name="Manhas R.K."/>
            <person name="Mayilraj S."/>
        </authorList>
    </citation>
    <scope>NUCLEOTIDE SEQUENCE [LARGE SCALE GENOMIC DNA]</scope>
    <source>
        <strain evidence="2 3">MTCC 11845</strain>
    </source>
</reference>
<dbReference type="EMBL" id="MQUR01000035">
    <property type="protein sequence ID" value="OLZ65455.1"/>
    <property type="molecule type" value="Genomic_DNA"/>
</dbReference>
<keyword evidence="1" id="KW-0812">Transmembrane</keyword>
<evidence type="ECO:0000313" key="3">
    <source>
        <dbReference type="Proteomes" id="UP000187151"/>
    </source>
</evidence>
<gene>
    <name evidence="2" type="ORF">AVW11_16775</name>
</gene>
<evidence type="ECO:0008006" key="4">
    <source>
        <dbReference type="Google" id="ProtNLM"/>
    </source>
</evidence>
<feature type="transmembrane region" description="Helical" evidence="1">
    <location>
        <begin position="84"/>
        <end position="103"/>
    </location>
</feature>
<accession>A0ABX3G4K7</accession>